<keyword evidence="5" id="KW-1185">Reference proteome</keyword>
<dbReference type="Proteomes" id="UP001169862">
    <property type="component" value="Unassembled WGS sequence"/>
</dbReference>
<gene>
    <name evidence="2" type="ORF">Q4490_13265</name>
    <name evidence="3" type="ORF">Q8W30_09470</name>
</gene>
<proteinExistence type="predicted"/>
<evidence type="ECO:0000313" key="5">
    <source>
        <dbReference type="Proteomes" id="UP001177341"/>
    </source>
</evidence>
<dbReference type="SUPFAM" id="SSF56784">
    <property type="entry name" value="HAD-like"/>
    <property type="match status" value="1"/>
</dbReference>
<dbReference type="InterPro" id="IPR023214">
    <property type="entry name" value="HAD_sf"/>
</dbReference>
<dbReference type="AlphaFoldDB" id="A0AAW7XNL4"/>
<sequence length="150" mass="17091">MIHEAVIVDVDGTLAEFNPSEVHQWVLGVEKDWDPFFEHMRNAPAITNVLKLVKLLKAQGQHIVICSGRPDSHREATVEWLKQQDVPFDAVYLRPNNTDHLADEVVKDQLLKAMHNDGYQPWLVLDDRTAVVDHWRAMGLTCLQCAPGDF</sequence>
<reference evidence="2" key="1">
    <citation type="submission" date="2023-07" db="EMBL/GenBank/DDBJ databases">
        <title>Genome content predicts the carbon catabolic preferences of heterotrophic bacteria.</title>
        <authorList>
            <person name="Gralka M."/>
        </authorList>
    </citation>
    <scope>NUCLEOTIDE SEQUENCE</scope>
    <source>
        <strain evidence="3">5G01</strain>
        <strain evidence="2">I2M16</strain>
    </source>
</reference>
<comment type="caution">
    <text evidence="2">The sequence shown here is derived from an EMBL/GenBank/DDBJ whole genome shotgun (WGS) entry which is preliminary data.</text>
</comment>
<dbReference type="EMBL" id="JAUYVO010000005">
    <property type="protein sequence ID" value="MDP2522795.1"/>
    <property type="molecule type" value="Genomic_DNA"/>
</dbReference>
<name>A0AAW7XNL4_9GAMM</name>
<dbReference type="InterPro" id="IPR056782">
    <property type="entry name" value="HAD_PNKP"/>
</dbReference>
<dbReference type="GeneID" id="89455653"/>
<evidence type="ECO:0000259" key="1">
    <source>
        <dbReference type="Pfam" id="PF25109"/>
    </source>
</evidence>
<dbReference type="InterPro" id="IPR036412">
    <property type="entry name" value="HAD-like_sf"/>
</dbReference>
<dbReference type="Proteomes" id="UP001177341">
    <property type="component" value="Unassembled WGS sequence"/>
</dbReference>
<dbReference type="Gene3D" id="3.40.50.1000">
    <property type="entry name" value="HAD superfamily/HAD-like"/>
    <property type="match status" value="1"/>
</dbReference>
<evidence type="ECO:0000313" key="2">
    <source>
        <dbReference type="EMBL" id="MDO6454538.1"/>
    </source>
</evidence>
<evidence type="ECO:0000313" key="4">
    <source>
        <dbReference type="Proteomes" id="UP001169862"/>
    </source>
</evidence>
<dbReference type="EMBL" id="JAUOPG010000009">
    <property type="protein sequence ID" value="MDO6454538.1"/>
    <property type="molecule type" value="Genomic_DNA"/>
</dbReference>
<evidence type="ECO:0000313" key="3">
    <source>
        <dbReference type="EMBL" id="MDP2522795.1"/>
    </source>
</evidence>
<dbReference type="RefSeq" id="WP_075180243.1">
    <property type="nucleotide sequence ID" value="NZ_CAXHZV010000023.1"/>
</dbReference>
<protein>
    <submittedName>
        <fullName evidence="2">HAD family acid phosphatase</fullName>
    </submittedName>
</protein>
<feature type="domain" description="Polynucleotide kinase PNKP phosphatase" evidence="1">
    <location>
        <begin position="4"/>
        <end position="150"/>
    </location>
</feature>
<organism evidence="2 4">
    <name type="scientific">Neptunomonas phycophila</name>
    <dbReference type="NCBI Taxonomy" id="1572645"/>
    <lineage>
        <taxon>Bacteria</taxon>
        <taxon>Pseudomonadati</taxon>
        <taxon>Pseudomonadota</taxon>
        <taxon>Gammaproteobacteria</taxon>
        <taxon>Oceanospirillales</taxon>
        <taxon>Oceanospirillaceae</taxon>
        <taxon>Neptunomonas</taxon>
    </lineage>
</organism>
<dbReference type="Pfam" id="PF25109">
    <property type="entry name" value="HAD_PNKP"/>
    <property type="match status" value="1"/>
</dbReference>
<accession>A0AAW7XNL4</accession>